<dbReference type="EMBL" id="CP019699">
    <property type="protein sequence ID" value="AQS55859.1"/>
    <property type="molecule type" value="Genomic_DNA"/>
</dbReference>
<evidence type="ECO:0008006" key="6">
    <source>
        <dbReference type="Google" id="ProtNLM"/>
    </source>
</evidence>
<sequence length="60" mass="6966">MLVISRKPSEGIIIHDRIRIRVQKRSGRFQLAIEAPEDVKVLREELYEGEFKSPCELNAT</sequence>
<keyword evidence="2" id="KW-0810">Translation regulation</keyword>
<evidence type="ECO:0000256" key="1">
    <source>
        <dbReference type="ARBA" id="ARBA00022490"/>
    </source>
</evidence>
<keyword evidence="5" id="KW-1185">Reference proteome</keyword>
<dbReference type="InterPro" id="IPR003751">
    <property type="entry name" value="CsrA"/>
</dbReference>
<reference evidence="4 5" key="1">
    <citation type="journal article" date="2015" name="Int. J. Syst. Evol. Microbiol.">
        <title>Novibacillus thermophilus gen. nov., sp. nov., a Gram-staining-negative and moderately thermophilic member of the family Thermoactinomycetaceae.</title>
        <authorList>
            <person name="Yang G."/>
            <person name="Chen J."/>
            <person name="Zhou S."/>
        </authorList>
    </citation>
    <scope>NUCLEOTIDE SEQUENCE [LARGE SCALE GENOMIC DNA]</scope>
    <source>
        <strain evidence="4 5">SG-1</strain>
    </source>
</reference>
<dbReference type="PANTHER" id="PTHR34984">
    <property type="entry name" value="CARBON STORAGE REGULATOR"/>
    <property type="match status" value="1"/>
</dbReference>
<dbReference type="GO" id="GO:0006109">
    <property type="term" value="P:regulation of carbohydrate metabolic process"/>
    <property type="evidence" value="ECO:0007669"/>
    <property type="project" value="InterPro"/>
</dbReference>
<evidence type="ECO:0000313" key="4">
    <source>
        <dbReference type="EMBL" id="AQS55859.1"/>
    </source>
</evidence>
<dbReference type="OrthoDB" id="9809061at2"/>
<proteinExistence type="predicted"/>
<dbReference type="RefSeq" id="WP_077719722.1">
    <property type="nucleotide sequence ID" value="NZ_CP019699.1"/>
</dbReference>
<evidence type="ECO:0000256" key="2">
    <source>
        <dbReference type="ARBA" id="ARBA00022845"/>
    </source>
</evidence>
<dbReference type="Gene3D" id="2.60.40.4380">
    <property type="entry name" value="Translational regulator CsrA"/>
    <property type="match status" value="1"/>
</dbReference>
<dbReference type="InterPro" id="IPR036107">
    <property type="entry name" value="CsrA_sf"/>
</dbReference>
<evidence type="ECO:0000313" key="5">
    <source>
        <dbReference type="Proteomes" id="UP000188603"/>
    </source>
</evidence>
<dbReference type="Proteomes" id="UP000188603">
    <property type="component" value="Chromosome"/>
</dbReference>
<organism evidence="4 5">
    <name type="scientific">Novibacillus thermophilus</name>
    <dbReference type="NCBI Taxonomy" id="1471761"/>
    <lineage>
        <taxon>Bacteria</taxon>
        <taxon>Bacillati</taxon>
        <taxon>Bacillota</taxon>
        <taxon>Bacilli</taxon>
        <taxon>Bacillales</taxon>
        <taxon>Thermoactinomycetaceae</taxon>
        <taxon>Novibacillus</taxon>
    </lineage>
</organism>
<evidence type="ECO:0000256" key="3">
    <source>
        <dbReference type="ARBA" id="ARBA00022884"/>
    </source>
</evidence>
<dbReference type="GO" id="GO:0005829">
    <property type="term" value="C:cytosol"/>
    <property type="evidence" value="ECO:0007669"/>
    <property type="project" value="TreeGrafter"/>
</dbReference>
<gene>
    <name evidence="4" type="ORF">B0W44_08715</name>
</gene>
<dbReference type="AlphaFoldDB" id="A0A1U9K721"/>
<accession>A0A1U9K721</accession>
<dbReference type="SUPFAM" id="SSF117130">
    <property type="entry name" value="CsrA-like"/>
    <property type="match status" value="1"/>
</dbReference>
<dbReference type="GO" id="GO:0006402">
    <property type="term" value="P:mRNA catabolic process"/>
    <property type="evidence" value="ECO:0007669"/>
    <property type="project" value="InterPro"/>
</dbReference>
<dbReference type="KEGG" id="ntr:B0W44_08715"/>
<dbReference type="Pfam" id="PF02599">
    <property type="entry name" value="CsrA"/>
    <property type="match status" value="1"/>
</dbReference>
<dbReference type="STRING" id="1471761.B0W44_08715"/>
<dbReference type="GO" id="GO:0048027">
    <property type="term" value="F:mRNA 5'-UTR binding"/>
    <property type="evidence" value="ECO:0007669"/>
    <property type="project" value="TreeGrafter"/>
</dbReference>
<keyword evidence="1" id="KW-0963">Cytoplasm</keyword>
<keyword evidence="3" id="KW-0694">RNA-binding</keyword>
<dbReference type="GO" id="GO:0045947">
    <property type="term" value="P:negative regulation of translational initiation"/>
    <property type="evidence" value="ECO:0007669"/>
    <property type="project" value="TreeGrafter"/>
</dbReference>
<protein>
    <recommendedName>
        <fullName evidence="6">Translational regulator CsrA</fullName>
    </recommendedName>
</protein>
<dbReference type="PANTHER" id="PTHR34984:SF1">
    <property type="entry name" value="CARBON STORAGE REGULATOR"/>
    <property type="match status" value="1"/>
</dbReference>
<name>A0A1U9K721_9BACL</name>